<feature type="domain" description="Bacterial spore germination immunoglobulin-like" evidence="1">
    <location>
        <begin position="43"/>
        <end position="118"/>
    </location>
</feature>
<dbReference type="EMBL" id="MFQA01000010">
    <property type="protein sequence ID" value="OGH69224.1"/>
    <property type="molecule type" value="Genomic_DNA"/>
</dbReference>
<organism evidence="2 3">
    <name type="scientific">Candidatus Magasanikbacteria bacterium RIFCSPHIGHO2_02_FULL_45_10</name>
    <dbReference type="NCBI Taxonomy" id="1798679"/>
    <lineage>
        <taxon>Bacteria</taxon>
        <taxon>Candidatus Magasanikiibacteriota</taxon>
    </lineage>
</organism>
<evidence type="ECO:0000313" key="3">
    <source>
        <dbReference type="Proteomes" id="UP000176413"/>
    </source>
</evidence>
<gene>
    <name evidence="2" type="ORF">A3D53_02685</name>
</gene>
<dbReference type="Proteomes" id="UP000176413">
    <property type="component" value="Unassembled WGS sequence"/>
</dbReference>
<accession>A0A1F6MC76</accession>
<protein>
    <recommendedName>
        <fullName evidence="1">Bacterial spore germination immunoglobulin-like domain-containing protein</fullName>
    </recommendedName>
</protein>
<dbReference type="AlphaFoldDB" id="A0A1F6MC76"/>
<evidence type="ECO:0000313" key="2">
    <source>
        <dbReference type="EMBL" id="OGH69224.1"/>
    </source>
</evidence>
<reference evidence="2 3" key="1">
    <citation type="journal article" date="2016" name="Nat. Commun.">
        <title>Thousands of microbial genomes shed light on interconnected biogeochemical processes in an aquifer system.</title>
        <authorList>
            <person name="Anantharaman K."/>
            <person name="Brown C.T."/>
            <person name="Hug L.A."/>
            <person name="Sharon I."/>
            <person name="Castelle C.J."/>
            <person name="Probst A.J."/>
            <person name="Thomas B.C."/>
            <person name="Singh A."/>
            <person name="Wilkins M.J."/>
            <person name="Karaoz U."/>
            <person name="Brodie E.L."/>
            <person name="Williams K.H."/>
            <person name="Hubbard S.S."/>
            <person name="Banfield J.F."/>
        </authorList>
    </citation>
    <scope>NUCLEOTIDE SEQUENCE [LARGE SCALE GENOMIC DNA]</scope>
</reference>
<dbReference type="InterPro" id="IPR018911">
    <property type="entry name" value="Gmad2_Ig-like_dom"/>
</dbReference>
<sequence length="137" mass="14959">MKPYILISAIVAMVVLIGAGCFGPQITYTNNAEDYVRNVNIKPGQKVTSPLTVTGEAKGPWYFEANFLVKLIDANGKVLGQRGAQAQGEWMTENYVPFKVEFSFSPATTTSGTLILERDNASGLPQYDASYNIPITF</sequence>
<dbReference type="PROSITE" id="PS51257">
    <property type="entry name" value="PROKAR_LIPOPROTEIN"/>
    <property type="match status" value="1"/>
</dbReference>
<name>A0A1F6MC76_9BACT</name>
<evidence type="ECO:0000259" key="1">
    <source>
        <dbReference type="Pfam" id="PF10648"/>
    </source>
</evidence>
<dbReference type="Pfam" id="PF10648">
    <property type="entry name" value="Gmad2"/>
    <property type="match status" value="1"/>
</dbReference>
<comment type="caution">
    <text evidence="2">The sequence shown here is derived from an EMBL/GenBank/DDBJ whole genome shotgun (WGS) entry which is preliminary data.</text>
</comment>
<proteinExistence type="predicted"/>